<protein>
    <recommendedName>
        <fullName evidence="1">DUF659 domain-containing protein</fullName>
    </recommendedName>
</protein>
<dbReference type="SUPFAM" id="SSF53098">
    <property type="entry name" value="Ribonuclease H-like"/>
    <property type="match status" value="1"/>
</dbReference>
<dbReference type="EnsemblPlants" id="AET1Gv20097100.1">
    <property type="protein sequence ID" value="AET1Gv20097100.1"/>
    <property type="gene ID" value="AET1Gv20097100"/>
</dbReference>
<reference evidence="2" key="5">
    <citation type="journal article" date="2021" name="G3 (Bethesda)">
        <title>Aegilops tauschii genome assembly Aet v5.0 features greater sequence contiguity and improved annotation.</title>
        <authorList>
            <person name="Wang L."/>
            <person name="Zhu T."/>
            <person name="Rodriguez J.C."/>
            <person name="Deal K.R."/>
            <person name="Dubcovsky J."/>
            <person name="McGuire P.E."/>
            <person name="Lux T."/>
            <person name="Spannagl M."/>
            <person name="Mayer K.F.X."/>
            <person name="Baldrich P."/>
            <person name="Meyers B.C."/>
            <person name="Huo N."/>
            <person name="Gu Y.Q."/>
            <person name="Zhou H."/>
            <person name="Devos K.M."/>
            <person name="Bennetzen J.L."/>
            <person name="Unver T."/>
            <person name="Budak H."/>
            <person name="Gulick P.J."/>
            <person name="Galiba G."/>
            <person name="Kalapos B."/>
            <person name="Nelson D.R."/>
            <person name="Li P."/>
            <person name="You F.M."/>
            <person name="Luo M.C."/>
            <person name="Dvorak J."/>
        </authorList>
    </citation>
    <scope>NUCLEOTIDE SEQUENCE [LARGE SCALE GENOMIC DNA]</scope>
    <source>
        <strain evidence="2">cv. AL8/78</strain>
    </source>
</reference>
<reference evidence="3" key="1">
    <citation type="journal article" date="2014" name="Science">
        <title>Ancient hybridizations among the ancestral genomes of bread wheat.</title>
        <authorList>
            <consortium name="International Wheat Genome Sequencing Consortium,"/>
            <person name="Marcussen T."/>
            <person name="Sandve S.R."/>
            <person name="Heier L."/>
            <person name="Spannagl M."/>
            <person name="Pfeifer M."/>
            <person name="Jakobsen K.S."/>
            <person name="Wulff B.B."/>
            <person name="Steuernagel B."/>
            <person name="Mayer K.F."/>
            <person name="Olsen O.A."/>
        </authorList>
    </citation>
    <scope>NUCLEOTIDE SEQUENCE [LARGE SCALE GENOMIC DNA]</scope>
    <source>
        <strain evidence="3">cv. AL8/78</strain>
    </source>
</reference>
<reference evidence="3" key="2">
    <citation type="journal article" date="2017" name="Nat. Plants">
        <title>The Aegilops tauschii genome reveals multiple impacts of transposons.</title>
        <authorList>
            <person name="Zhao G."/>
            <person name="Zou C."/>
            <person name="Li K."/>
            <person name="Wang K."/>
            <person name="Li T."/>
            <person name="Gao L."/>
            <person name="Zhang X."/>
            <person name="Wang H."/>
            <person name="Yang Z."/>
            <person name="Liu X."/>
            <person name="Jiang W."/>
            <person name="Mao L."/>
            <person name="Kong X."/>
            <person name="Jiao Y."/>
            <person name="Jia J."/>
        </authorList>
    </citation>
    <scope>NUCLEOTIDE SEQUENCE [LARGE SCALE GENOMIC DNA]</scope>
    <source>
        <strain evidence="3">cv. AL8/78</strain>
    </source>
</reference>
<keyword evidence="3" id="KW-1185">Reference proteome</keyword>
<sequence>MAVTEGGPMFLMAIDTEGVIKTKEYIFEKLKEVIEEVGVECVVQVVTDNAANRKAAGLMIEAKYKNIFWTPCIEHTLNLALKNICDPNNNEGDNFHLWFIEEVTEEASFIKNFVMTHIMRWSMFHEFNKLKFLQIADTRFASVVIMLKRLLLIKVALVQMVVHPNWAAYREDDTAKAQRVKEHVLNDIWWDIIEYVVSFTEPIYAMIRLADTDKPCLHLIYEMWDSMIEKVKMPIYRFEGKEEGEECILYDIIKEILVSRWTKSNTPLHCLAHSLNPRYYSPAWINEVPGRISPNADHEVTEMRNKCFQKFYPDQEDFKTIKKEFADFALFMNAFENPDSIEDRADFEPQQWWGTHGVSTRLLIFLH</sequence>
<dbReference type="Pfam" id="PF04937">
    <property type="entry name" value="DUF659"/>
    <property type="match status" value="1"/>
</dbReference>
<dbReference type="InterPro" id="IPR012337">
    <property type="entry name" value="RNaseH-like_sf"/>
</dbReference>
<dbReference type="EnsemblPlants" id="AET1Gv20097100.9">
    <property type="protein sequence ID" value="AET1Gv20097100.9"/>
    <property type="gene ID" value="AET1Gv20097100"/>
</dbReference>
<dbReference type="PANTHER" id="PTHR32166">
    <property type="entry name" value="OSJNBA0013A04.12 PROTEIN"/>
    <property type="match status" value="1"/>
</dbReference>
<reference evidence="2" key="3">
    <citation type="journal article" date="2017" name="Nature">
        <title>Genome sequence of the progenitor of the wheat D genome Aegilops tauschii.</title>
        <authorList>
            <person name="Luo M.C."/>
            <person name="Gu Y.Q."/>
            <person name="Puiu D."/>
            <person name="Wang H."/>
            <person name="Twardziok S.O."/>
            <person name="Deal K.R."/>
            <person name="Huo N."/>
            <person name="Zhu T."/>
            <person name="Wang L."/>
            <person name="Wang Y."/>
            <person name="McGuire P.E."/>
            <person name="Liu S."/>
            <person name="Long H."/>
            <person name="Ramasamy R.K."/>
            <person name="Rodriguez J.C."/>
            <person name="Van S.L."/>
            <person name="Yuan L."/>
            <person name="Wang Z."/>
            <person name="Xia Z."/>
            <person name="Xiao L."/>
            <person name="Anderson O.D."/>
            <person name="Ouyang S."/>
            <person name="Liang Y."/>
            <person name="Zimin A.V."/>
            <person name="Pertea G."/>
            <person name="Qi P."/>
            <person name="Bennetzen J.L."/>
            <person name="Dai X."/>
            <person name="Dawson M.W."/>
            <person name="Muller H.G."/>
            <person name="Kugler K."/>
            <person name="Rivarola-Duarte L."/>
            <person name="Spannagl M."/>
            <person name="Mayer K.F.X."/>
            <person name="Lu F.H."/>
            <person name="Bevan M.W."/>
            <person name="Leroy P."/>
            <person name="Li P."/>
            <person name="You F.M."/>
            <person name="Sun Q."/>
            <person name="Liu Z."/>
            <person name="Lyons E."/>
            <person name="Wicker T."/>
            <person name="Salzberg S.L."/>
            <person name="Devos K.M."/>
            <person name="Dvorak J."/>
        </authorList>
    </citation>
    <scope>NUCLEOTIDE SEQUENCE [LARGE SCALE GENOMIC DNA]</scope>
    <source>
        <strain evidence="2">cv. AL8/78</strain>
    </source>
</reference>
<dbReference type="PANTHER" id="PTHR32166:SF81">
    <property type="entry name" value="OS06G0658400 PROTEIN"/>
    <property type="match status" value="1"/>
</dbReference>
<proteinExistence type="predicted"/>
<dbReference type="Gramene" id="AET1Gv20097100.4">
    <property type="protein sequence ID" value="AET1Gv20097100.4"/>
    <property type="gene ID" value="AET1Gv20097100"/>
</dbReference>
<dbReference type="Gramene" id="AET1Gv20097100.9">
    <property type="protein sequence ID" value="AET1Gv20097100.9"/>
    <property type="gene ID" value="AET1Gv20097100"/>
</dbReference>
<dbReference type="AlphaFoldDB" id="A0A452XPM0"/>
<dbReference type="EnsemblPlants" id="AET1Gv20097100.5">
    <property type="protein sequence ID" value="AET1Gv20097100.5"/>
    <property type="gene ID" value="AET1Gv20097100"/>
</dbReference>
<dbReference type="STRING" id="200361.A0A452XPM0"/>
<dbReference type="Proteomes" id="UP000015105">
    <property type="component" value="Chromosome 1D"/>
</dbReference>
<dbReference type="Gramene" id="AET1Gv20097100.1">
    <property type="protein sequence ID" value="AET1Gv20097100.1"/>
    <property type="gene ID" value="AET1Gv20097100"/>
</dbReference>
<name>A0A452XPM0_AEGTS</name>
<dbReference type="Gramene" id="AET1Gv20097100.8">
    <property type="protein sequence ID" value="AET1Gv20097100.8"/>
    <property type="gene ID" value="AET1Gv20097100"/>
</dbReference>
<dbReference type="EnsemblPlants" id="AET1Gv20097100.4">
    <property type="protein sequence ID" value="AET1Gv20097100.4"/>
    <property type="gene ID" value="AET1Gv20097100"/>
</dbReference>
<accession>A0A452XPM0</accession>
<dbReference type="Gramene" id="AET1Gv20097100.5">
    <property type="protein sequence ID" value="AET1Gv20097100.5"/>
    <property type="gene ID" value="AET1Gv20097100"/>
</dbReference>
<feature type="domain" description="DUF659" evidence="1">
    <location>
        <begin position="2"/>
        <end position="108"/>
    </location>
</feature>
<evidence type="ECO:0000313" key="3">
    <source>
        <dbReference type="Proteomes" id="UP000015105"/>
    </source>
</evidence>
<dbReference type="OMA" id="WGTIERC"/>
<evidence type="ECO:0000313" key="2">
    <source>
        <dbReference type="EnsemblPlants" id="AET1Gv20097100.4"/>
    </source>
</evidence>
<organism evidence="2 3">
    <name type="scientific">Aegilops tauschii subsp. strangulata</name>
    <name type="common">Goatgrass</name>
    <dbReference type="NCBI Taxonomy" id="200361"/>
    <lineage>
        <taxon>Eukaryota</taxon>
        <taxon>Viridiplantae</taxon>
        <taxon>Streptophyta</taxon>
        <taxon>Embryophyta</taxon>
        <taxon>Tracheophyta</taxon>
        <taxon>Spermatophyta</taxon>
        <taxon>Magnoliopsida</taxon>
        <taxon>Liliopsida</taxon>
        <taxon>Poales</taxon>
        <taxon>Poaceae</taxon>
        <taxon>BOP clade</taxon>
        <taxon>Pooideae</taxon>
        <taxon>Triticodae</taxon>
        <taxon>Triticeae</taxon>
        <taxon>Triticinae</taxon>
        <taxon>Aegilops</taxon>
    </lineage>
</organism>
<dbReference type="InterPro" id="IPR007021">
    <property type="entry name" value="DUF659"/>
</dbReference>
<reference evidence="2" key="4">
    <citation type="submission" date="2019-03" db="UniProtKB">
        <authorList>
            <consortium name="EnsemblPlants"/>
        </authorList>
    </citation>
    <scope>IDENTIFICATION</scope>
</reference>
<dbReference type="EnsemblPlants" id="AET1Gv20097100.8">
    <property type="protein sequence ID" value="AET1Gv20097100.8"/>
    <property type="gene ID" value="AET1Gv20097100"/>
</dbReference>
<dbReference type="OrthoDB" id="673966at2759"/>
<evidence type="ECO:0000259" key="1">
    <source>
        <dbReference type="Pfam" id="PF04937"/>
    </source>
</evidence>